<feature type="compositionally biased region" description="Acidic residues" evidence="1">
    <location>
        <begin position="38"/>
        <end position="48"/>
    </location>
</feature>
<keyword evidence="3" id="KW-1185">Reference proteome</keyword>
<dbReference type="OMA" id="HYDELSP"/>
<dbReference type="EMBL" id="CVMT01000003">
    <property type="protein sequence ID" value="CRG87767.1"/>
    <property type="molecule type" value="Genomic_DNA"/>
</dbReference>
<dbReference type="AlphaFoldDB" id="A0A0U1LWH7"/>
<name>A0A0U1LWH7_TALIS</name>
<feature type="compositionally biased region" description="Polar residues" evidence="1">
    <location>
        <begin position="109"/>
        <end position="120"/>
    </location>
</feature>
<reference evidence="2 3" key="1">
    <citation type="submission" date="2015-04" db="EMBL/GenBank/DDBJ databases">
        <authorList>
            <person name="Syromyatnikov M.Y."/>
            <person name="Popov V.N."/>
        </authorList>
    </citation>
    <scope>NUCLEOTIDE SEQUENCE [LARGE SCALE GENOMIC DNA]</scope>
    <source>
        <strain evidence="2">WF-38-12</strain>
    </source>
</reference>
<dbReference type="OrthoDB" id="4448936at2759"/>
<protein>
    <submittedName>
        <fullName evidence="2">Uncharacterized protein</fullName>
    </submittedName>
</protein>
<dbReference type="STRING" id="28573.A0A0U1LWH7"/>
<evidence type="ECO:0000256" key="1">
    <source>
        <dbReference type="SAM" id="MobiDB-lite"/>
    </source>
</evidence>
<feature type="region of interest" description="Disordered" evidence="1">
    <location>
        <begin position="1"/>
        <end position="48"/>
    </location>
</feature>
<evidence type="ECO:0000313" key="3">
    <source>
        <dbReference type="Proteomes" id="UP000054383"/>
    </source>
</evidence>
<gene>
    <name evidence="2" type="ORF">PISL3812_04788</name>
</gene>
<dbReference type="Proteomes" id="UP000054383">
    <property type="component" value="Unassembled WGS sequence"/>
</dbReference>
<sequence>MATSPPSSQRHHNHHRLSPSFTDSAIDVELSESGRTDETDEAQANEVDDELVTRLARIAQLAAAQDSFRALDGDGRAAVERYLDGLEAQLLDPRPQITREIARNRPVRSASNSSTINKSPTAEAGSVTPTAVSLTTMRRRKDEFAANQTIKQMSQDLTALLEELSTVNAELQQRRIEACHIHDLFTSKCEGMAQRIIELDHETHELQSDIVEDTIELEGLRGTVRGLESWIGRWQRQRDIATLSSPSPSQSRSRWKRKKQHAPKEVEDESDFDTLLDGISAWMRGWNDVEEGFRVRARRRKHRRERQLNPVQP</sequence>
<feature type="region of interest" description="Disordered" evidence="1">
    <location>
        <begin position="105"/>
        <end position="128"/>
    </location>
</feature>
<feature type="region of interest" description="Disordered" evidence="1">
    <location>
        <begin position="242"/>
        <end position="270"/>
    </location>
</feature>
<accession>A0A0U1LWH7</accession>
<organism evidence="2 3">
    <name type="scientific">Talaromyces islandicus</name>
    <name type="common">Penicillium islandicum</name>
    <dbReference type="NCBI Taxonomy" id="28573"/>
    <lineage>
        <taxon>Eukaryota</taxon>
        <taxon>Fungi</taxon>
        <taxon>Dikarya</taxon>
        <taxon>Ascomycota</taxon>
        <taxon>Pezizomycotina</taxon>
        <taxon>Eurotiomycetes</taxon>
        <taxon>Eurotiomycetidae</taxon>
        <taxon>Eurotiales</taxon>
        <taxon>Trichocomaceae</taxon>
        <taxon>Talaromyces</taxon>
        <taxon>Talaromyces sect. Islandici</taxon>
    </lineage>
</organism>
<proteinExistence type="predicted"/>
<evidence type="ECO:0000313" key="2">
    <source>
        <dbReference type="EMBL" id="CRG87767.1"/>
    </source>
</evidence>